<dbReference type="Pfam" id="PF00202">
    <property type="entry name" value="Aminotran_3"/>
    <property type="match status" value="1"/>
</dbReference>
<sequence>MLTEEFIAIEGRLGANNYKPLDVVLARGAGVYVWDTDGNRYLDCLSAYSAVNRGHCHPKILAAMVEQAGKLTLTS</sequence>
<dbReference type="GO" id="GO:0030170">
    <property type="term" value="F:pyridoxal phosphate binding"/>
    <property type="evidence" value="ECO:0007669"/>
    <property type="project" value="InterPro"/>
</dbReference>
<dbReference type="InterPro" id="IPR050103">
    <property type="entry name" value="Class-III_PLP-dep_AT"/>
</dbReference>
<evidence type="ECO:0000256" key="1">
    <source>
        <dbReference type="ARBA" id="ARBA00001933"/>
    </source>
</evidence>
<dbReference type="EMBL" id="CCRK01000006">
    <property type="protein sequence ID" value="CDZ49551.1"/>
    <property type="molecule type" value="Genomic_DNA"/>
</dbReference>
<dbReference type="PANTHER" id="PTHR11986:SF18">
    <property type="entry name" value="ORNITHINE AMINOTRANSFERASE, MITOCHONDRIAL"/>
    <property type="match status" value="1"/>
</dbReference>
<keyword evidence="2" id="KW-0808">Transferase</keyword>
<dbReference type="Gene3D" id="3.40.640.10">
    <property type="entry name" value="Type I PLP-dependent aspartate aminotransferase-like (Major domain)"/>
    <property type="match status" value="1"/>
</dbReference>
<dbReference type="GO" id="GO:0008483">
    <property type="term" value="F:transaminase activity"/>
    <property type="evidence" value="ECO:0007669"/>
    <property type="project" value="UniProtKB-KW"/>
</dbReference>
<comment type="cofactor">
    <cofactor evidence="1">
        <name>pyridoxal 5'-phosphate</name>
        <dbReference type="ChEBI" id="CHEBI:597326"/>
    </cofactor>
</comment>
<accession>A0A0T7GQL0</accession>
<dbReference type="AlphaFoldDB" id="A0A0T7GQL0"/>
<dbReference type="PANTHER" id="PTHR11986">
    <property type="entry name" value="AMINOTRANSFERASE CLASS III"/>
    <property type="match status" value="1"/>
</dbReference>
<evidence type="ECO:0000256" key="3">
    <source>
        <dbReference type="ARBA" id="ARBA00022898"/>
    </source>
</evidence>
<organism evidence="4 5">
    <name type="scientific">Neorhizobium galegae bv. officinalis</name>
    <dbReference type="NCBI Taxonomy" id="323656"/>
    <lineage>
        <taxon>Bacteria</taxon>
        <taxon>Pseudomonadati</taxon>
        <taxon>Pseudomonadota</taxon>
        <taxon>Alphaproteobacteria</taxon>
        <taxon>Hyphomicrobiales</taxon>
        <taxon>Rhizobiaceae</taxon>
        <taxon>Rhizobium/Agrobacterium group</taxon>
        <taxon>Neorhizobium</taxon>
    </lineage>
</organism>
<dbReference type="UniPathway" id="UPA00098">
    <property type="reaction ID" value="UER00358"/>
</dbReference>
<dbReference type="InterPro" id="IPR015424">
    <property type="entry name" value="PyrdxlP-dep_Trfase"/>
</dbReference>
<reference evidence="4 5" key="1">
    <citation type="submission" date="2014-08" db="EMBL/GenBank/DDBJ databases">
        <authorList>
            <person name="Chen Y.-H."/>
        </authorList>
    </citation>
    <scope>NUCLEOTIDE SEQUENCE [LARGE SCALE GENOMIC DNA]</scope>
</reference>
<name>A0A0T7GQL0_NEOGA</name>
<evidence type="ECO:0000313" key="5">
    <source>
        <dbReference type="Proteomes" id="UP000039660"/>
    </source>
</evidence>
<dbReference type="GO" id="GO:0055129">
    <property type="term" value="P:L-proline biosynthetic process"/>
    <property type="evidence" value="ECO:0007669"/>
    <property type="project" value="UniProtKB-UniPathway"/>
</dbReference>
<dbReference type="InterPro" id="IPR005814">
    <property type="entry name" value="Aminotrans_3"/>
</dbReference>
<dbReference type="Proteomes" id="UP000039660">
    <property type="component" value="Unassembled WGS sequence"/>
</dbReference>
<keyword evidence="3" id="KW-0663">Pyridoxal phosphate</keyword>
<protein>
    <submittedName>
        <fullName evidence="4">Uncharacterized protein</fullName>
    </submittedName>
</protein>
<proteinExistence type="predicted"/>
<dbReference type="Gene3D" id="3.90.1150.10">
    <property type="entry name" value="Aspartate Aminotransferase, domain 1"/>
    <property type="match status" value="1"/>
</dbReference>
<evidence type="ECO:0000256" key="2">
    <source>
        <dbReference type="ARBA" id="ARBA00022576"/>
    </source>
</evidence>
<evidence type="ECO:0000313" key="4">
    <source>
        <dbReference type="EMBL" id="CDZ49551.1"/>
    </source>
</evidence>
<keyword evidence="2" id="KW-0032">Aminotransferase</keyword>
<dbReference type="GO" id="GO:0042802">
    <property type="term" value="F:identical protein binding"/>
    <property type="evidence" value="ECO:0007669"/>
    <property type="project" value="TreeGrafter"/>
</dbReference>
<dbReference type="InterPro" id="IPR015421">
    <property type="entry name" value="PyrdxlP-dep_Trfase_major"/>
</dbReference>
<gene>
    <name evidence="4" type="ORF">NGAL_HAMBI1189_30010</name>
</gene>
<dbReference type="SUPFAM" id="SSF53383">
    <property type="entry name" value="PLP-dependent transferases"/>
    <property type="match status" value="1"/>
</dbReference>
<dbReference type="InterPro" id="IPR015422">
    <property type="entry name" value="PyrdxlP-dep_Trfase_small"/>
</dbReference>